<dbReference type="CDD" id="cd01335">
    <property type="entry name" value="Radical_SAM"/>
    <property type="match status" value="1"/>
</dbReference>
<evidence type="ECO:0000256" key="1">
    <source>
        <dbReference type="ARBA" id="ARBA00001966"/>
    </source>
</evidence>
<dbReference type="SFLD" id="SFLDG01068">
    <property type="entry name" value="FeMo_cofactor_biosynthesis_pro"/>
    <property type="match status" value="1"/>
</dbReference>
<comment type="function">
    <text evidence="2">Involved in the biosynthesis of the iron-molybdenum cofactor (FeMo-co or M-cluster) found in the dinitrogenase enzyme of the nitrogenase complex in nitrogen-fixing microorganisms. NifB catalyzes the crucial step of radical SAM-dependent carbide insertion that occurs concomitant with the insertion of a 9th sulfur and the rearrangement/coupling of two [4Fe-4S] clusters into a [8Fe-9S-C] cluster, the precursor to the M-cluster.</text>
</comment>
<evidence type="ECO:0000256" key="13">
    <source>
        <dbReference type="ARBA" id="ARBA00030926"/>
    </source>
</evidence>
<dbReference type="SFLD" id="SFLDF00281">
    <property type="entry name" value="FeMo_cofactor_biosynthesis_pro"/>
    <property type="match status" value="1"/>
</dbReference>
<evidence type="ECO:0000256" key="5">
    <source>
        <dbReference type="ARBA" id="ARBA00021702"/>
    </source>
</evidence>
<dbReference type="PROSITE" id="PS01305">
    <property type="entry name" value="MOAA_NIFB_PQQE"/>
    <property type="match status" value="1"/>
</dbReference>
<dbReference type="PROSITE" id="PS51918">
    <property type="entry name" value="RADICAL_SAM"/>
    <property type="match status" value="1"/>
</dbReference>
<organism evidence="16 17">
    <name type="scientific">Plebeiibacterium sediminum</name>
    <dbReference type="NCBI Taxonomy" id="2992112"/>
    <lineage>
        <taxon>Bacteria</taxon>
        <taxon>Pseudomonadati</taxon>
        <taxon>Bacteroidota</taxon>
        <taxon>Bacteroidia</taxon>
        <taxon>Marinilabiliales</taxon>
        <taxon>Marinilabiliaceae</taxon>
        <taxon>Plebeiibacterium</taxon>
    </lineage>
</organism>
<keyword evidence="12" id="KW-0456">Lyase</keyword>
<dbReference type="AlphaFoldDB" id="A0AAE3M1Y2"/>
<keyword evidence="9" id="KW-0408">Iron</keyword>
<dbReference type="InterPro" id="IPR013785">
    <property type="entry name" value="Aldolase_TIM"/>
</dbReference>
<dbReference type="InterPro" id="IPR058240">
    <property type="entry name" value="rSAM_sf"/>
</dbReference>
<evidence type="ECO:0000256" key="2">
    <source>
        <dbReference type="ARBA" id="ARBA00003522"/>
    </source>
</evidence>
<comment type="pathway">
    <text evidence="3">Cofactor biosynthesis; Fe-Mo cofactor biosynthesis.</text>
</comment>
<evidence type="ECO:0000256" key="4">
    <source>
        <dbReference type="ARBA" id="ARBA00006804"/>
    </source>
</evidence>
<dbReference type="GO" id="GO:0046872">
    <property type="term" value="F:metal ion binding"/>
    <property type="evidence" value="ECO:0007669"/>
    <property type="project" value="UniProtKB-KW"/>
</dbReference>
<evidence type="ECO:0000313" key="17">
    <source>
        <dbReference type="Proteomes" id="UP001209229"/>
    </source>
</evidence>
<dbReference type="Gene3D" id="3.20.20.70">
    <property type="entry name" value="Aldolase class I"/>
    <property type="match status" value="1"/>
</dbReference>
<dbReference type="Proteomes" id="UP001209229">
    <property type="component" value="Unassembled WGS sequence"/>
</dbReference>
<dbReference type="InterPro" id="IPR003731">
    <property type="entry name" value="Di-Nase_FeMo-co_biosynth"/>
</dbReference>
<comment type="similarity">
    <text evidence="4">Belongs to the radical SAM superfamily. NifB family.</text>
</comment>
<dbReference type="SMART" id="SM00729">
    <property type="entry name" value="Elp3"/>
    <property type="match status" value="1"/>
</dbReference>
<dbReference type="InterPro" id="IPR007197">
    <property type="entry name" value="rSAM"/>
</dbReference>
<evidence type="ECO:0000256" key="14">
    <source>
        <dbReference type="ARBA" id="ARBA00032102"/>
    </source>
</evidence>
<dbReference type="RefSeq" id="WP_301189211.1">
    <property type="nucleotide sequence ID" value="NZ_JAPDPJ010000005.1"/>
</dbReference>
<reference evidence="16" key="1">
    <citation type="submission" date="2022-10" db="EMBL/GenBank/DDBJ databases">
        <authorList>
            <person name="Yu W.X."/>
        </authorList>
    </citation>
    <scope>NUCLEOTIDE SEQUENCE</scope>
    <source>
        <strain evidence="16">AAT</strain>
    </source>
</reference>
<keyword evidence="8" id="KW-0479">Metal-binding</keyword>
<keyword evidence="7" id="KW-0949">S-adenosyl-L-methionine</keyword>
<evidence type="ECO:0000256" key="6">
    <source>
        <dbReference type="ARBA" id="ARBA00022485"/>
    </source>
</evidence>
<dbReference type="SFLD" id="SFLDS00029">
    <property type="entry name" value="Radical_SAM"/>
    <property type="match status" value="1"/>
</dbReference>
<dbReference type="SUPFAM" id="SSF102114">
    <property type="entry name" value="Radical SAM enzymes"/>
    <property type="match status" value="1"/>
</dbReference>
<keyword evidence="6" id="KW-0004">4Fe-4S</keyword>
<dbReference type="PANTHER" id="PTHR43787:SF13">
    <property type="entry name" value="FEMO COFACTOR BIOSYNTHESIS PROTEIN NIFB"/>
    <property type="match status" value="1"/>
</dbReference>
<dbReference type="SUPFAM" id="SSF53146">
    <property type="entry name" value="Nitrogenase accessory factor-like"/>
    <property type="match status" value="1"/>
</dbReference>
<evidence type="ECO:0000256" key="10">
    <source>
        <dbReference type="ARBA" id="ARBA00023014"/>
    </source>
</evidence>
<comment type="caution">
    <text evidence="16">The sequence shown here is derived from an EMBL/GenBank/DDBJ whole genome shotgun (WGS) entry which is preliminary data.</text>
</comment>
<evidence type="ECO:0000313" key="16">
    <source>
        <dbReference type="EMBL" id="MCW3785639.1"/>
    </source>
</evidence>
<dbReference type="GO" id="GO:0051539">
    <property type="term" value="F:4 iron, 4 sulfur cluster binding"/>
    <property type="evidence" value="ECO:0007669"/>
    <property type="project" value="UniProtKB-KW"/>
</dbReference>
<evidence type="ECO:0000256" key="8">
    <source>
        <dbReference type="ARBA" id="ARBA00022723"/>
    </source>
</evidence>
<evidence type="ECO:0000256" key="9">
    <source>
        <dbReference type="ARBA" id="ARBA00023004"/>
    </source>
</evidence>
<keyword evidence="10" id="KW-0411">Iron-sulfur</keyword>
<gene>
    <name evidence="16" type="ORF">OM075_04135</name>
</gene>
<dbReference type="Pfam" id="PF02579">
    <property type="entry name" value="Nitro_FeMo-Co"/>
    <property type="match status" value="1"/>
</dbReference>
<dbReference type="InterPro" id="IPR006638">
    <property type="entry name" value="Elp3/MiaA/NifB-like_rSAM"/>
</dbReference>
<evidence type="ECO:0000256" key="3">
    <source>
        <dbReference type="ARBA" id="ARBA00005155"/>
    </source>
</evidence>
<comment type="cofactor">
    <cofactor evidence="1">
        <name>[4Fe-4S] cluster</name>
        <dbReference type="ChEBI" id="CHEBI:49883"/>
    </cofactor>
</comment>
<evidence type="ECO:0000256" key="7">
    <source>
        <dbReference type="ARBA" id="ARBA00022691"/>
    </source>
</evidence>
<keyword evidence="17" id="KW-1185">Reference proteome</keyword>
<proteinExistence type="inferred from homology"/>
<dbReference type="SFLD" id="SFLDG01067">
    <property type="entry name" value="SPASM/twitch_domain_containing"/>
    <property type="match status" value="1"/>
</dbReference>
<dbReference type="Pfam" id="PF04055">
    <property type="entry name" value="Radical_SAM"/>
    <property type="match status" value="1"/>
</dbReference>
<keyword evidence="11" id="KW-0535">Nitrogen fixation</keyword>
<sequence>MIDFKKHPCFNKEAKGQYARVHLPVAPKCNISCNYCNRKFDCVNESRPGVTSNILSPEQSLVYLKALREKMPYLSVVGIAGPGDPFANPNETMETLRLVRANYEDMILCVSSNGLNIAPYVDELAELQVSHVTITINALDPKILEKVYSWVRFDKKGYFGFAGAELLLSKQLEAIEKLKAAGITVKANAIVIPGINDTHLTELAEGLAKMGVDLMNTIPLIPVEDTPFEDLEEPTSAYMKEIRKGIKEFLPPMTHCSRCRADAAGLLGKDSTEAMELLSEASKVRIDNGDAAERPYVAVASNEGILVNQHLGEADRLYIFKETPNGYKLVNQRVTPPKGSGDKRWEELGETLSDCRAILVGGIGPKPSKILGKSGIQVIEMSGLIDQGMDAVYKGTELRTITKAESFKCGAGCSGTGTGCG</sequence>
<dbReference type="EMBL" id="JAPDPJ010000005">
    <property type="protein sequence ID" value="MCW3785639.1"/>
    <property type="molecule type" value="Genomic_DNA"/>
</dbReference>
<dbReference type="InterPro" id="IPR036105">
    <property type="entry name" value="DiNase_FeMo-co_biosyn_sf"/>
</dbReference>
<dbReference type="Gene3D" id="3.30.420.130">
    <property type="entry name" value="Dinitrogenase iron-molybdenum cofactor biosynthesis domain"/>
    <property type="match status" value="1"/>
</dbReference>
<evidence type="ECO:0000259" key="15">
    <source>
        <dbReference type="PROSITE" id="PS51918"/>
    </source>
</evidence>
<accession>A0AAE3M1Y2</accession>
<dbReference type="PANTHER" id="PTHR43787">
    <property type="entry name" value="FEMO COFACTOR BIOSYNTHESIS PROTEIN NIFB-RELATED"/>
    <property type="match status" value="1"/>
</dbReference>
<evidence type="ECO:0000256" key="11">
    <source>
        <dbReference type="ARBA" id="ARBA00023231"/>
    </source>
</evidence>
<dbReference type="GO" id="GO:0032324">
    <property type="term" value="P:molybdopterin cofactor biosynthetic process"/>
    <property type="evidence" value="ECO:0007669"/>
    <property type="project" value="UniProtKB-ARBA"/>
</dbReference>
<protein>
    <recommendedName>
        <fullName evidence="5">FeMo cofactor biosynthesis protein NifB</fullName>
    </recommendedName>
    <alternativeName>
        <fullName evidence="14">Nitrogenase cofactor maturase NifB</fullName>
    </alternativeName>
    <alternativeName>
        <fullName evidence="13">Radical SAM assemblase NifB</fullName>
    </alternativeName>
</protein>
<dbReference type="InterPro" id="IPR000385">
    <property type="entry name" value="MoaA_NifB_PqqE_Fe-S-bd_CS"/>
</dbReference>
<dbReference type="GO" id="GO:0016829">
    <property type="term" value="F:lyase activity"/>
    <property type="evidence" value="ECO:0007669"/>
    <property type="project" value="UniProtKB-KW"/>
</dbReference>
<name>A0AAE3M1Y2_9BACT</name>
<feature type="domain" description="Radical SAM core" evidence="15">
    <location>
        <begin position="15"/>
        <end position="257"/>
    </location>
</feature>
<evidence type="ECO:0000256" key="12">
    <source>
        <dbReference type="ARBA" id="ARBA00023239"/>
    </source>
</evidence>